<keyword evidence="4" id="KW-1185">Reference proteome</keyword>
<dbReference type="Proteomes" id="UP001597173">
    <property type="component" value="Unassembled WGS sequence"/>
</dbReference>
<dbReference type="Pfam" id="PF00582">
    <property type="entry name" value="Usp"/>
    <property type="match status" value="1"/>
</dbReference>
<dbReference type="EMBL" id="JBHTNF010000005">
    <property type="protein sequence ID" value="MFD1328499.1"/>
    <property type="molecule type" value="Genomic_DNA"/>
</dbReference>
<evidence type="ECO:0000259" key="2">
    <source>
        <dbReference type="Pfam" id="PF00582"/>
    </source>
</evidence>
<comment type="similarity">
    <text evidence="1">Belongs to the universal stress protein A family.</text>
</comment>
<feature type="domain" description="UspA" evidence="2">
    <location>
        <begin position="155"/>
        <end position="278"/>
    </location>
</feature>
<dbReference type="PANTHER" id="PTHR46268:SF15">
    <property type="entry name" value="UNIVERSAL STRESS PROTEIN HP_0031"/>
    <property type="match status" value="1"/>
</dbReference>
<dbReference type="PANTHER" id="PTHR46268">
    <property type="entry name" value="STRESS RESPONSE PROTEIN NHAX"/>
    <property type="match status" value="1"/>
</dbReference>
<proteinExistence type="inferred from homology"/>
<accession>A0ABW3YX37</accession>
<evidence type="ECO:0000256" key="1">
    <source>
        <dbReference type="ARBA" id="ARBA00008791"/>
    </source>
</evidence>
<dbReference type="RefSeq" id="WP_374838854.1">
    <property type="nucleotide sequence ID" value="NZ_JBHEEW010000007.1"/>
</dbReference>
<reference evidence="4" key="1">
    <citation type="journal article" date="2019" name="Int. J. Syst. Evol. Microbiol.">
        <title>The Global Catalogue of Microorganisms (GCM) 10K type strain sequencing project: providing services to taxonomists for standard genome sequencing and annotation.</title>
        <authorList>
            <consortium name="The Broad Institute Genomics Platform"/>
            <consortium name="The Broad Institute Genome Sequencing Center for Infectious Disease"/>
            <person name="Wu L."/>
            <person name="Ma J."/>
        </authorList>
    </citation>
    <scope>NUCLEOTIDE SEQUENCE [LARGE SCALE GENOMIC DNA]</scope>
    <source>
        <strain evidence="4">CCUG 55609</strain>
    </source>
</reference>
<gene>
    <name evidence="3" type="ORF">ACFQ33_11410</name>
</gene>
<dbReference type="Gene3D" id="3.40.50.12370">
    <property type="match status" value="1"/>
</dbReference>
<dbReference type="SUPFAM" id="SSF52402">
    <property type="entry name" value="Adenine nucleotide alpha hydrolases-like"/>
    <property type="match status" value="2"/>
</dbReference>
<protein>
    <submittedName>
        <fullName evidence="3">Universal stress protein</fullName>
    </submittedName>
</protein>
<dbReference type="CDD" id="cd00293">
    <property type="entry name" value="USP-like"/>
    <property type="match status" value="1"/>
</dbReference>
<evidence type="ECO:0000313" key="4">
    <source>
        <dbReference type="Proteomes" id="UP001597173"/>
    </source>
</evidence>
<sequence>MNWKTVLFVTAPGEGDADLKTAIALCDSSGAHLSVLVIAIAAPPPIGEYAAVVSEAWNEERQLDMKALSERVAQVSSILGASQVSHDVTSTYCELALADNEVGTHARYADLLLVGAGLTDERRVRTSVLEGGLFRSPAPVLLAPSDTPVRLDPKVVVLAWNSSLEASRAARHAIDLLKAAEEVHVTLVDPEASESANGEEPGADIATFLARHGINVTVDRLSSGQRPVATVLKHHAADIAADLIVMGAYGHSRLREWIFSGVTKEILKEPPAVPVLIAH</sequence>
<dbReference type="InterPro" id="IPR006016">
    <property type="entry name" value="UspA"/>
</dbReference>
<evidence type="ECO:0000313" key="3">
    <source>
        <dbReference type="EMBL" id="MFD1328499.1"/>
    </source>
</evidence>
<comment type="caution">
    <text evidence="3">The sequence shown here is derived from an EMBL/GenBank/DDBJ whole genome shotgun (WGS) entry which is preliminary data.</text>
</comment>
<organism evidence="3 4">
    <name type="scientific">Mycoplana ramosa</name>
    <name type="common">Mycoplana bullata</name>
    <dbReference type="NCBI Taxonomy" id="40837"/>
    <lineage>
        <taxon>Bacteria</taxon>
        <taxon>Pseudomonadati</taxon>
        <taxon>Pseudomonadota</taxon>
        <taxon>Alphaproteobacteria</taxon>
        <taxon>Hyphomicrobiales</taxon>
        <taxon>Rhizobiaceae</taxon>
        <taxon>Mycoplana</taxon>
    </lineage>
</organism>
<name>A0ABW3YX37_MYCRA</name>